<name>A0A834SKE4_9FABA</name>
<dbReference type="AlphaFoldDB" id="A0A834SKE4"/>
<gene>
    <name evidence="1" type="ORF">G2W53_044372</name>
</gene>
<comment type="caution">
    <text evidence="1">The sequence shown here is derived from an EMBL/GenBank/DDBJ whole genome shotgun (WGS) entry which is preliminary data.</text>
</comment>
<keyword evidence="2" id="KW-1185">Reference proteome</keyword>
<evidence type="ECO:0000313" key="2">
    <source>
        <dbReference type="Proteomes" id="UP000634136"/>
    </source>
</evidence>
<protein>
    <submittedName>
        <fullName evidence="1">Uncharacterized protein</fullName>
    </submittedName>
</protein>
<sequence length="19" mass="2013">MADLRCGAPARIGVGWLLN</sequence>
<dbReference type="Proteomes" id="UP000634136">
    <property type="component" value="Unassembled WGS sequence"/>
</dbReference>
<reference evidence="1" key="1">
    <citation type="submission" date="2020-09" db="EMBL/GenBank/DDBJ databases">
        <title>Genome-Enabled Discovery of Anthraquinone Biosynthesis in Senna tora.</title>
        <authorList>
            <person name="Kang S.-H."/>
            <person name="Pandey R.P."/>
            <person name="Lee C.-M."/>
            <person name="Sim J.-S."/>
            <person name="Jeong J.-T."/>
            <person name="Choi B.-S."/>
            <person name="Jung M."/>
            <person name="Ginzburg D."/>
            <person name="Zhao K."/>
            <person name="Won S.Y."/>
            <person name="Oh T.-J."/>
            <person name="Yu Y."/>
            <person name="Kim N.-H."/>
            <person name="Lee O.R."/>
            <person name="Lee T.-H."/>
            <person name="Bashyal P."/>
            <person name="Kim T.-S."/>
            <person name="Lee W.-H."/>
            <person name="Kawkins C."/>
            <person name="Kim C.-K."/>
            <person name="Kim J.S."/>
            <person name="Ahn B.O."/>
            <person name="Rhee S.Y."/>
            <person name="Sohng J.K."/>
        </authorList>
    </citation>
    <scope>NUCLEOTIDE SEQUENCE</scope>
    <source>
        <tissue evidence="1">Leaf</tissue>
    </source>
</reference>
<accession>A0A834SKE4</accession>
<evidence type="ECO:0000313" key="1">
    <source>
        <dbReference type="EMBL" id="KAF7805261.1"/>
    </source>
</evidence>
<proteinExistence type="predicted"/>
<organism evidence="1 2">
    <name type="scientific">Senna tora</name>
    <dbReference type="NCBI Taxonomy" id="362788"/>
    <lineage>
        <taxon>Eukaryota</taxon>
        <taxon>Viridiplantae</taxon>
        <taxon>Streptophyta</taxon>
        <taxon>Embryophyta</taxon>
        <taxon>Tracheophyta</taxon>
        <taxon>Spermatophyta</taxon>
        <taxon>Magnoliopsida</taxon>
        <taxon>eudicotyledons</taxon>
        <taxon>Gunneridae</taxon>
        <taxon>Pentapetalae</taxon>
        <taxon>rosids</taxon>
        <taxon>fabids</taxon>
        <taxon>Fabales</taxon>
        <taxon>Fabaceae</taxon>
        <taxon>Caesalpinioideae</taxon>
        <taxon>Cassia clade</taxon>
        <taxon>Senna</taxon>
    </lineage>
</organism>
<dbReference type="EMBL" id="JAAIUW010000013">
    <property type="protein sequence ID" value="KAF7805261.1"/>
    <property type="molecule type" value="Genomic_DNA"/>
</dbReference>